<accession>A0A4Y2GLQ0</accession>
<organism evidence="1 2">
    <name type="scientific">Araneus ventricosus</name>
    <name type="common">Orbweaver spider</name>
    <name type="synonym">Epeira ventricosa</name>
    <dbReference type="NCBI Taxonomy" id="182803"/>
    <lineage>
        <taxon>Eukaryota</taxon>
        <taxon>Metazoa</taxon>
        <taxon>Ecdysozoa</taxon>
        <taxon>Arthropoda</taxon>
        <taxon>Chelicerata</taxon>
        <taxon>Arachnida</taxon>
        <taxon>Araneae</taxon>
        <taxon>Araneomorphae</taxon>
        <taxon>Entelegynae</taxon>
        <taxon>Araneoidea</taxon>
        <taxon>Araneidae</taxon>
        <taxon>Araneus</taxon>
    </lineage>
</organism>
<evidence type="ECO:0000313" key="2">
    <source>
        <dbReference type="Proteomes" id="UP000499080"/>
    </source>
</evidence>
<proteinExistence type="predicted"/>
<gene>
    <name evidence="1" type="ORF">AVEN_56400_1</name>
</gene>
<keyword evidence="2" id="KW-1185">Reference proteome</keyword>
<evidence type="ECO:0000313" key="1">
    <source>
        <dbReference type="EMBL" id="GBM53699.1"/>
    </source>
</evidence>
<protein>
    <submittedName>
        <fullName evidence="1">Uncharacterized protein</fullName>
    </submittedName>
</protein>
<reference evidence="1 2" key="1">
    <citation type="journal article" date="2019" name="Sci. Rep.">
        <title>Orb-weaving spider Araneus ventricosus genome elucidates the spidroin gene catalogue.</title>
        <authorList>
            <person name="Kono N."/>
            <person name="Nakamura H."/>
            <person name="Ohtoshi R."/>
            <person name="Moran D.A.P."/>
            <person name="Shinohara A."/>
            <person name="Yoshida Y."/>
            <person name="Fujiwara M."/>
            <person name="Mori M."/>
            <person name="Tomita M."/>
            <person name="Arakawa K."/>
        </authorList>
    </citation>
    <scope>NUCLEOTIDE SEQUENCE [LARGE SCALE GENOMIC DNA]</scope>
</reference>
<dbReference type="AlphaFoldDB" id="A0A4Y2GLQ0"/>
<comment type="caution">
    <text evidence="1">The sequence shown here is derived from an EMBL/GenBank/DDBJ whole genome shotgun (WGS) entry which is preliminary data.</text>
</comment>
<name>A0A4Y2GLQ0_ARAVE</name>
<dbReference type="Proteomes" id="UP000499080">
    <property type="component" value="Unassembled WGS sequence"/>
</dbReference>
<dbReference type="EMBL" id="BGPR01001430">
    <property type="protein sequence ID" value="GBM53699.1"/>
    <property type="molecule type" value="Genomic_DNA"/>
</dbReference>
<sequence>MQSPQDKVLNIQIENRMLPTDRHQLTRHASKKTRFLASTAAYDINENRSPKGDLQRLVAYEVIGSHGTWFCTQSLPGHFPQVLELLCAKEDESFQWRKDKCNLESWPWSHQNPKILIADCSVEVPANT</sequence>